<gene>
    <name evidence="2" type="ORF">J2X06_000008</name>
</gene>
<accession>A0ABU1W5G5</accession>
<reference evidence="2 3" key="1">
    <citation type="submission" date="2023-07" db="EMBL/GenBank/DDBJ databases">
        <title>Sorghum-associated microbial communities from plants grown in Nebraska, USA.</title>
        <authorList>
            <person name="Schachtman D."/>
        </authorList>
    </citation>
    <scope>NUCLEOTIDE SEQUENCE [LARGE SCALE GENOMIC DNA]</scope>
    <source>
        <strain evidence="2 3">BE198</strain>
    </source>
</reference>
<comment type="caution">
    <text evidence="2">The sequence shown here is derived from an EMBL/GenBank/DDBJ whole genome shotgun (WGS) entry which is preliminary data.</text>
</comment>
<evidence type="ECO:0000256" key="1">
    <source>
        <dbReference type="SAM" id="Phobius"/>
    </source>
</evidence>
<keyword evidence="1" id="KW-1133">Transmembrane helix</keyword>
<dbReference type="RefSeq" id="WP_310056643.1">
    <property type="nucleotide sequence ID" value="NZ_JAVDVY010000001.1"/>
</dbReference>
<feature type="transmembrane region" description="Helical" evidence="1">
    <location>
        <begin position="6"/>
        <end position="28"/>
    </location>
</feature>
<feature type="transmembrane region" description="Helical" evidence="1">
    <location>
        <begin position="69"/>
        <end position="86"/>
    </location>
</feature>
<evidence type="ECO:0000313" key="3">
    <source>
        <dbReference type="Proteomes" id="UP001251524"/>
    </source>
</evidence>
<keyword evidence="1" id="KW-0472">Membrane</keyword>
<proteinExistence type="predicted"/>
<organism evidence="2 3">
    <name type="scientific">Lysobacter niastensis</name>
    <dbReference type="NCBI Taxonomy" id="380629"/>
    <lineage>
        <taxon>Bacteria</taxon>
        <taxon>Pseudomonadati</taxon>
        <taxon>Pseudomonadota</taxon>
        <taxon>Gammaproteobacteria</taxon>
        <taxon>Lysobacterales</taxon>
        <taxon>Lysobacteraceae</taxon>
        <taxon>Lysobacter</taxon>
    </lineage>
</organism>
<feature type="transmembrane region" description="Helical" evidence="1">
    <location>
        <begin position="98"/>
        <end position="116"/>
    </location>
</feature>
<keyword evidence="3" id="KW-1185">Reference proteome</keyword>
<feature type="transmembrane region" description="Helical" evidence="1">
    <location>
        <begin position="40"/>
        <end position="57"/>
    </location>
</feature>
<protein>
    <submittedName>
        <fullName evidence="2">Uncharacterized protein</fullName>
    </submittedName>
</protein>
<name>A0ABU1W5G5_9GAMM</name>
<evidence type="ECO:0000313" key="2">
    <source>
        <dbReference type="EMBL" id="MDR7132824.1"/>
    </source>
</evidence>
<dbReference type="EMBL" id="JAVDVY010000001">
    <property type="protein sequence ID" value="MDR7132824.1"/>
    <property type="molecule type" value="Genomic_DNA"/>
</dbReference>
<dbReference type="Proteomes" id="UP001251524">
    <property type="component" value="Unassembled WGS sequence"/>
</dbReference>
<sequence length="121" mass="13064">METFALVVSIYLLFGVPLAIGGGLAWLFARTRIRLRIADWLLFLLPFAVWLGATAIHDGNKSLSNIVEAFFAGCATALFFVARSVITVAKPQQEARWASFALLGSCLAAIALWALVPGLPE</sequence>
<keyword evidence="1" id="KW-0812">Transmembrane</keyword>